<evidence type="ECO:0000313" key="13">
    <source>
        <dbReference type="EMBL" id="CAH0109730.1"/>
    </source>
</evidence>
<evidence type="ECO:0000256" key="9">
    <source>
        <dbReference type="ARBA" id="ARBA00022990"/>
    </source>
</evidence>
<keyword evidence="14" id="KW-1185">Reference proteome</keyword>
<evidence type="ECO:0000256" key="2">
    <source>
        <dbReference type="ARBA" id="ARBA00004496"/>
    </source>
</evidence>
<dbReference type="GO" id="GO:0000151">
    <property type="term" value="C:ubiquitin ligase complex"/>
    <property type="evidence" value="ECO:0007669"/>
    <property type="project" value="InterPro"/>
</dbReference>
<dbReference type="EMBL" id="CAKKLH010000294">
    <property type="protein sequence ID" value="CAH0109730.1"/>
    <property type="molecule type" value="Genomic_DNA"/>
</dbReference>
<dbReference type="SMART" id="SM00504">
    <property type="entry name" value="Ubox"/>
    <property type="match status" value="1"/>
</dbReference>
<evidence type="ECO:0000256" key="3">
    <source>
        <dbReference type="ARBA" id="ARBA00004906"/>
    </source>
</evidence>
<evidence type="ECO:0000256" key="1">
    <source>
        <dbReference type="ARBA" id="ARBA00000900"/>
    </source>
</evidence>
<gene>
    <name evidence="13" type="ORF">DGAL_LOCUS13215</name>
</gene>
<dbReference type="GO" id="GO:0036503">
    <property type="term" value="P:ERAD pathway"/>
    <property type="evidence" value="ECO:0007669"/>
    <property type="project" value="InterPro"/>
</dbReference>
<comment type="catalytic activity">
    <reaction evidence="1">
        <text>S-ubiquitinyl-[E2 ubiquitin-conjugating enzyme]-L-cysteine + [acceptor protein]-L-lysine = [E2 ubiquitin-conjugating enzyme]-L-cysteine + N(6)-ubiquitinyl-[acceptor protein]-L-lysine.</text>
        <dbReference type="EC" id="2.3.2.27"/>
    </reaction>
</comment>
<dbReference type="InterPro" id="IPR003613">
    <property type="entry name" value="Ubox_domain"/>
</dbReference>
<evidence type="ECO:0000313" key="14">
    <source>
        <dbReference type="Proteomes" id="UP000789390"/>
    </source>
</evidence>
<protein>
    <recommendedName>
        <fullName evidence="11">Ubiquitin conjugation factor E4 A</fullName>
        <ecNumber evidence="5">2.3.2.27</ecNumber>
    </recommendedName>
</protein>
<dbReference type="UniPathway" id="UPA00143"/>
<comment type="similarity">
    <text evidence="4">Belongs to the ubiquitin conjugation factor E4 family.</text>
</comment>
<dbReference type="Proteomes" id="UP000789390">
    <property type="component" value="Unassembled WGS sequence"/>
</dbReference>
<dbReference type="PROSITE" id="PS51698">
    <property type="entry name" value="U_BOX"/>
    <property type="match status" value="1"/>
</dbReference>
<keyword evidence="8" id="KW-0833">Ubl conjugation pathway</keyword>
<evidence type="ECO:0000256" key="8">
    <source>
        <dbReference type="ARBA" id="ARBA00022786"/>
    </source>
</evidence>
<evidence type="ECO:0000256" key="5">
    <source>
        <dbReference type="ARBA" id="ARBA00012483"/>
    </source>
</evidence>
<proteinExistence type="inferred from homology"/>
<dbReference type="CDD" id="cd16657">
    <property type="entry name" value="RING-Ubox_UBE4A"/>
    <property type="match status" value="1"/>
</dbReference>
<comment type="pathway">
    <text evidence="3">Protein modification; protein ubiquitination.</text>
</comment>
<reference evidence="13" key="1">
    <citation type="submission" date="2021-11" db="EMBL/GenBank/DDBJ databases">
        <authorList>
            <person name="Schell T."/>
        </authorList>
    </citation>
    <scope>NUCLEOTIDE SEQUENCE</scope>
    <source>
        <strain evidence="13">M5</strain>
    </source>
</reference>
<dbReference type="InterPro" id="IPR045132">
    <property type="entry name" value="UBE4"/>
</dbReference>
<organism evidence="13 14">
    <name type="scientific">Daphnia galeata</name>
    <dbReference type="NCBI Taxonomy" id="27404"/>
    <lineage>
        <taxon>Eukaryota</taxon>
        <taxon>Metazoa</taxon>
        <taxon>Ecdysozoa</taxon>
        <taxon>Arthropoda</taxon>
        <taxon>Crustacea</taxon>
        <taxon>Branchiopoda</taxon>
        <taxon>Diplostraca</taxon>
        <taxon>Cladocera</taxon>
        <taxon>Anomopoda</taxon>
        <taxon>Daphniidae</taxon>
        <taxon>Daphnia</taxon>
    </lineage>
</organism>
<keyword evidence="6" id="KW-0963">Cytoplasm</keyword>
<evidence type="ECO:0000256" key="10">
    <source>
        <dbReference type="ARBA" id="ARBA00037624"/>
    </source>
</evidence>
<dbReference type="AlphaFoldDB" id="A0A8J2S588"/>
<dbReference type="PANTHER" id="PTHR13931:SF16">
    <property type="entry name" value="UBIQUITIN CONJUGATION FACTOR E4 A"/>
    <property type="match status" value="1"/>
</dbReference>
<sequence length="988" mass="111315">MTDNNPFLALFSKEVANVDPAPAAPQSDASSKQDIISNISEKDGSRFNDFAEKVFMLTLKPKQIKNCQLFYLKDLARALNQELFNQTALDQAVLEYAVGLKDSLVNYLFQCFERSLSLDNVPETNDVRKTIFVNLDLAFSQPELFPDQNLHEDFLQLLAFSAEEIVSRFIDNFVQHLSTQENPASVKETFLPLFLGLKIKLTNLHLLMGNHSELDAMIVLSKQPTLAKMLVSLSILSESIDRIGKHCEQTLLGSLFLCSCISRVPGTTSDFFDRPSRSPPGVHATTEGNIWSASERIMNKVYKIFYNLLKASPEVQNLTRKWLGQVLELNKARGQMWAQHDMQALVHCVSDGFMTNLGAVLLQLCRPFCSADDPKSCDRLSKIDATFCGATETKENGVHIADLHKETCLITQENQPTAKTLPYTFSTELFYMTHRALELGVKAVHSQMLQMSQNFNRLQRAYQDAEQSGQTPVAQQIQERMDVMMSSYLCFKAVLLVPEWLKMQFEFILATSKWLCGSALDVHPSNVTSSEMISNKEYSSELLSCIPEFCLSNVMDFVVFVNRFSPSTLDRGQLDDLLTLVVVFMGSPNRLKNPHMRAGMAEMLDGLMPPDRGHAAPPSSRTALFVKHPRANDVVGTLLHVFVSIEMTGQGVAFEQKFNYRRPMYAAMKFLWSLKLHQRQFKVLVAEAEANMEAAQPPLFLQFVNLLINDAIYLLDEGLSYMAQLKEQQQQRSDGSWPNVPAGPQRHQREATYQHITMLARFHNLMGRETIRILEMMTREIKGVFVHSTMVDRVASMLNYFLLHLVGPKKRDFKVKDVGDYEFDPAELVSCICQIYCHLSSVDVFCTAVSQDGRSYSPQLFGLAEDVLSRIGRGALIGDLRLVAEKVSELASAKASDEDLISSAPDEFLDPIMSSIMMNPVILPSSKVIVDRSTIARHLLSDQSDPFNRSPLTMEDILPDDELREKIHKWMADMKKKNTSSVPDIGPV</sequence>
<name>A0A8J2S588_9CRUS</name>
<feature type="domain" description="U-box" evidence="12">
    <location>
        <begin position="903"/>
        <end position="977"/>
    </location>
</feature>
<evidence type="ECO:0000256" key="7">
    <source>
        <dbReference type="ARBA" id="ARBA00022679"/>
    </source>
</evidence>
<dbReference type="EC" id="2.3.2.27" evidence="5"/>
<dbReference type="Pfam" id="PF10408">
    <property type="entry name" value="Ufd2P_core"/>
    <property type="match status" value="1"/>
</dbReference>
<evidence type="ECO:0000256" key="4">
    <source>
        <dbReference type="ARBA" id="ARBA00007434"/>
    </source>
</evidence>
<keyword evidence="7" id="KW-0808">Transferase</keyword>
<dbReference type="Gene3D" id="3.30.40.10">
    <property type="entry name" value="Zinc/RING finger domain, C3HC4 (zinc finger)"/>
    <property type="match status" value="1"/>
</dbReference>
<comment type="caution">
    <text evidence="13">The sequence shown here is derived from an EMBL/GenBank/DDBJ whole genome shotgun (WGS) entry which is preliminary data.</text>
</comment>
<dbReference type="GO" id="GO:0005737">
    <property type="term" value="C:cytoplasm"/>
    <property type="evidence" value="ECO:0007669"/>
    <property type="project" value="UniProtKB-SubCell"/>
</dbReference>
<accession>A0A8J2S588</accession>
<dbReference type="OrthoDB" id="20295at2759"/>
<dbReference type="Pfam" id="PF04564">
    <property type="entry name" value="U-box"/>
    <property type="match status" value="1"/>
</dbReference>
<keyword evidence="9" id="KW-0007">Acetylation</keyword>
<evidence type="ECO:0000259" key="12">
    <source>
        <dbReference type="PROSITE" id="PS51698"/>
    </source>
</evidence>
<dbReference type="InterPro" id="IPR019474">
    <property type="entry name" value="Ub_conjug_fac_E4_core"/>
</dbReference>
<evidence type="ECO:0000256" key="6">
    <source>
        <dbReference type="ARBA" id="ARBA00022490"/>
    </source>
</evidence>
<dbReference type="InterPro" id="IPR013083">
    <property type="entry name" value="Znf_RING/FYVE/PHD"/>
</dbReference>
<dbReference type="SUPFAM" id="SSF57850">
    <property type="entry name" value="RING/U-box"/>
    <property type="match status" value="1"/>
</dbReference>
<dbReference type="FunFam" id="3.30.40.10:FF:000055">
    <property type="entry name" value="Ubiquitin conjugation factor e4 a"/>
    <property type="match status" value="1"/>
</dbReference>
<dbReference type="GO" id="GO:0006511">
    <property type="term" value="P:ubiquitin-dependent protein catabolic process"/>
    <property type="evidence" value="ECO:0007669"/>
    <property type="project" value="InterPro"/>
</dbReference>
<dbReference type="GO" id="GO:0000209">
    <property type="term" value="P:protein polyubiquitination"/>
    <property type="evidence" value="ECO:0007669"/>
    <property type="project" value="TreeGrafter"/>
</dbReference>
<evidence type="ECO:0000256" key="11">
    <source>
        <dbReference type="ARBA" id="ARBA00040077"/>
    </source>
</evidence>
<dbReference type="GO" id="GO:0005634">
    <property type="term" value="C:nucleus"/>
    <property type="evidence" value="ECO:0007669"/>
    <property type="project" value="TreeGrafter"/>
</dbReference>
<dbReference type="GO" id="GO:0034450">
    <property type="term" value="F:ubiquitin-ubiquitin ligase activity"/>
    <property type="evidence" value="ECO:0007669"/>
    <property type="project" value="InterPro"/>
</dbReference>
<comment type="subcellular location">
    <subcellularLocation>
        <location evidence="2">Cytoplasm</location>
    </subcellularLocation>
</comment>
<comment type="function">
    <text evidence="10">Ubiquitin-protein ligase that probably functions as an E3 ligase in conjunction with specific E1 and E2 ligases. May also function as an E4 ligase mediating the assembly of polyubiquitin chains on substrates ubiquitinated by another E3 ubiquitin ligase. Mediates 'Lys-48'-linked polyubiquitination of substrates.</text>
</comment>
<dbReference type="PANTHER" id="PTHR13931">
    <property type="entry name" value="UBIQUITINATION FACTOR E4"/>
    <property type="match status" value="1"/>
</dbReference>